<feature type="domain" description="Choice-of-anchor A" evidence="6">
    <location>
        <begin position="40"/>
        <end position="320"/>
    </location>
</feature>
<feature type="domain" description="SpaA-like prealbumin fold" evidence="5">
    <location>
        <begin position="619"/>
        <end position="707"/>
    </location>
</feature>
<feature type="domain" description="SpaA-like prealbumin fold" evidence="5">
    <location>
        <begin position="713"/>
        <end position="801"/>
    </location>
</feature>
<dbReference type="InterPro" id="IPR041033">
    <property type="entry name" value="SpaA_PFL_dom_1"/>
</dbReference>
<comment type="similarity">
    <text evidence="1">Belongs to the serine-aspartate repeat-containing protein (SDr) family.</text>
</comment>
<evidence type="ECO:0000259" key="5">
    <source>
        <dbReference type="Pfam" id="PF17802"/>
    </source>
</evidence>
<dbReference type="PANTHER" id="PTHR36108">
    <property type="entry name" value="COLOSSIN-B-RELATED"/>
    <property type="match status" value="1"/>
</dbReference>
<evidence type="ECO:0000313" key="7">
    <source>
        <dbReference type="EMBL" id="AHX18625.1"/>
    </source>
</evidence>
<feature type="domain" description="SpaA-like prealbumin fold" evidence="5">
    <location>
        <begin position="807"/>
        <end position="896"/>
    </location>
</feature>
<dbReference type="KEGG" id="bby:CY96_11605"/>
<feature type="transmembrane region" description="Helical" evidence="4">
    <location>
        <begin position="910"/>
        <end position="927"/>
    </location>
</feature>
<dbReference type="SUPFAM" id="SSF49478">
    <property type="entry name" value="Cna protein B-type domain"/>
    <property type="match status" value="6"/>
</dbReference>
<dbReference type="Pfam" id="PF20597">
    <property type="entry name" value="pAdhesive_15"/>
    <property type="match status" value="1"/>
</dbReference>
<dbReference type="NCBIfam" id="TIGR01167">
    <property type="entry name" value="LPXTG_anchor"/>
    <property type="match status" value="1"/>
</dbReference>
<dbReference type="Proteomes" id="UP000031778">
    <property type="component" value="Chromosome"/>
</dbReference>
<feature type="domain" description="SpaA-like prealbumin fold" evidence="5">
    <location>
        <begin position="337"/>
        <end position="425"/>
    </location>
</feature>
<keyword evidence="4" id="KW-0812">Transmembrane</keyword>
<dbReference type="AlphaFoldDB" id="A0A9W3PR33"/>
<evidence type="ECO:0000256" key="3">
    <source>
        <dbReference type="ARBA" id="ARBA00022729"/>
    </source>
</evidence>
<name>A0A9W3PR33_9BACI</name>
<feature type="transmembrane region" description="Helical" evidence="4">
    <location>
        <begin position="7"/>
        <end position="26"/>
    </location>
</feature>
<protein>
    <submittedName>
        <fullName evidence="7">Collagen-binding protein</fullName>
    </submittedName>
</protein>
<feature type="domain" description="SpaA-like prealbumin fold" evidence="5">
    <location>
        <begin position="525"/>
        <end position="613"/>
    </location>
</feature>
<dbReference type="EMBL" id="CP007512">
    <property type="protein sequence ID" value="AHX18625.1"/>
    <property type="molecule type" value="Genomic_DNA"/>
</dbReference>
<feature type="domain" description="SpaA-like prealbumin fold" evidence="5">
    <location>
        <begin position="431"/>
        <end position="519"/>
    </location>
</feature>
<dbReference type="Gene3D" id="2.60.40.10">
    <property type="entry name" value="Immunoglobulins"/>
    <property type="match status" value="6"/>
</dbReference>
<evidence type="ECO:0000256" key="1">
    <source>
        <dbReference type="ARBA" id="ARBA00007257"/>
    </source>
</evidence>
<keyword evidence="4" id="KW-0472">Membrane</keyword>
<evidence type="ECO:0000256" key="4">
    <source>
        <dbReference type="SAM" id="Phobius"/>
    </source>
</evidence>
<evidence type="ECO:0000256" key="2">
    <source>
        <dbReference type="ARBA" id="ARBA00022525"/>
    </source>
</evidence>
<dbReference type="NCBIfam" id="TIGR04215">
    <property type="entry name" value="choice_anch_A"/>
    <property type="match status" value="1"/>
</dbReference>
<evidence type="ECO:0000313" key="8">
    <source>
        <dbReference type="Proteomes" id="UP000031778"/>
    </source>
</evidence>
<gene>
    <name evidence="7" type="ORF">CY96_11605</name>
</gene>
<dbReference type="InterPro" id="IPR026588">
    <property type="entry name" value="Choice_anch_A"/>
</dbReference>
<dbReference type="Pfam" id="PF17802">
    <property type="entry name" value="SpaA"/>
    <property type="match status" value="6"/>
</dbReference>
<dbReference type="PANTHER" id="PTHR36108:SF13">
    <property type="entry name" value="COLOSSIN-B-RELATED"/>
    <property type="match status" value="1"/>
</dbReference>
<organism evidence="7 8">
    <name type="scientific">Bacillus bombysepticus str. Wang</name>
    <dbReference type="NCBI Taxonomy" id="1330043"/>
    <lineage>
        <taxon>Bacteria</taxon>
        <taxon>Bacillati</taxon>
        <taxon>Bacillota</taxon>
        <taxon>Bacilli</taxon>
        <taxon>Bacillales</taxon>
        <taxon>Bacillaceae</taxon>
        <taxon>Bacillus</taxon>
        <taxon>Bacillus cereus group</taxon>
    </lineage>
</organism>
<evidence type="ECO:0000259" key="6">
    <source>
        <dbReference type="Pfam" id="PF20597"/>
    </source>
</evidence>
<proteinExistence type="inferred from homology"/>
<keyword evidence="7" id="KW-0176">Collagen</keyword>
<accession>A0A9W3PR33</accession>
<sequence length="933" mass="102976">MRLRLKLVSIHFIVLLMLSVSFVVYVPKEAYGSTTTLEGLGDISRYNAVVFGNHKAIGGDIEGAIAVQGDMDASGYTIVGAAAGTSNIVGEKWVDEGYPSLLLSGKFKKSREESFIIQNGIVVMTKESDPDRIIQSSYDRIVYKEKLEIDAKFNEFRNIVNQVSKNAGQYKTNTPIPNMSHGIGKDINNPNIYVSSELTGKINLDIRDVFLPNAKDKDFVVMYSNATEVTFKNGSILYDTNNIGRATDIVPTSQPYSPNSPFTELYGKVIWVFPNAKKITTEGYGVVGSVFAPNAVLETKGGSINGQAFVGAVQQTGGFEFHNFKFNWQHWNKPSTGKVKIKKVDSNNDNKKLVGAKFKIEDLNGKIVGELVTNEEGEAISKDLPIGNYTLVEKEAPKGYELSKDKIAVKVEKDAEVEIKIGNKKLPDPMGKMKLVKVDISDKNKKLAGAKFKIEDLNGKIVGELVTNEEGEAISKDLPIGNYTLVEKEAPKGYELSKDKIAVKVEKDAEVEIKIGNKKLPDPMGKMKLVKVDISDKNKKLAGAKFKIEDLNGKIVGELVTNEEGEAISKDLPIGNYTLVEKEAPKGYELSKDKIAVKVEKDAEVEIKIGNKKLPDPMGKMKLVKVDISDKNKKLAGAKFKIEDLNGKIVGELVTNEEGEVISKDLPIGNYTLVEVEAPKGYELLKDKITVKIEKDAEVEIKIGNKKLPDPMGKMKLVKVDISDKNKKLAGAKFHIEDAKGKVVGELITDEKGEMISKDLPIGNYTLVEIEAPKGYELLKDKIAVKIEKDTVVEIKIENKKLPDPTGQFEIEKVDDKDSELKLKGAVFQVLDKEGKELSRLITDEKGKVISNQLAIGKYTIKEIKAPNGYMLLRDPIEIEITEAVKTQKITVKNAKNNWVIPNTGGSGTTIFYVIGIMLMFGVLYFCKKNRIL</sequence>
<dbReference type="RefSeq" id="WP_050043488.1">
    <property type="nucleotide sequence ID" value="NZ_CP007512.1"/>
</dbReference>
<keyword evidence="4" id="KW-1133">Transmembrane helix</keyword>
<reference evidence="7 8" key="1">
    <citation type="submission" date="2014-03" db="EMBL/GenBank/DDBJ databases">
        <title>The Complete Genome Sequence of Bacillus bombyseptieus.</title>
        <authorList>
            <person name="Cheng T."/>
            <person name="Lin P."/>
            <person name="Jin S."/>
            <person name="Wu Y."/>
            <person name="Fu B."/>
            <person name="Long R."/>
            <person name="Liu D."/>
            <person name="Guo Y."/>
            <person name="Peng L."/>
            <person name="Xia Q."/>
        </authorList>
    </citation>
    <scope>NUCLEOTIDE SEQUENCE [LARGE SCALE GENOMIC DNA]</scope>
    <source>
        <strain evidence="8">wang</strain>
    </source>
</reference>
<keyword evidence="2" id="KW-0964">Secreted</keyword>
<keyword evidence="3" id="KW-0732">Signal</keyword>
<dbReference type="InterPro" id="IPR013783">
    <property type="entry name" value="Ig-like_fold"/>
</dbReference>
<keyword evidence="8" id="KW-1185">Reference proteome</keyword>